<name>A0AAN9U173_9PEZI</name>
<feature type="compositionally biased region" description="Basic residues" evidence="4">
    <location>
        <begin position="828"/>
        <end position="846"/>
    </location>
</feature>
<dbReference type="Pfam" id="PF04615">
    <property type="entry name" value="Utp14"/>
    <property type="match status" value="1"/>
</dbReference>
<dbReference type="GO" id="GO:0006364">
    <property type="term" value="P:rRNA processing"/>
    <property type="evidence" value="ECO:0007669"/>
    <property type="project" value="InterPro"/>
</dbReference>
<feature type="compositionally biased region" description="Acidic residues" evidence="4">
    <location>
        <begin position="136"/>
        <end position="155"/>
    </location>
</feature>
<dbReference type="InterPro" id="IPR006709">
    <property type="entry name" value="SSU_processome_Utp14"/>
</dbReference>
<keyword evidence="3" id="KW-0539">Nucleus</keyword>
<feature type="compositionally biased region" description="Polar residues" evidence="4">
    <location>
        <begin position="746"/>
        <end position="757"/>
    </location>
</feature>
<feature type="compositionally biased region" description="Acidic residues" evidence="4">
    <location>
        <begin position="106"/>
        <end position="126"/>
    </location>
</feature>
<feature type="compositionally biased region" description="Basic and acidic residues" evidence="4">
    <location>
        <begin position="51"/>
        <end position="67"/>
    </location>
</feature>
<evidence type="ECO:0000256" key="2">
    <source>
        <dbReference type="ARBA" id="ARBA00022553"/>
    </source>
</evidence>
<feature type="region of interest" description="Disordered" evidence="4">
    <location>
        <begin position="385"/>
        <end position="456"/>
    </location>
</feature>
<evidence type="ECO:0000256" key="3">
    <source>
        <dbReference type="ARBA" id="ARBA00023242"/>
    </source>
</evidence>
<feature type="compositionally biased region" description="Basic and acidic residues" evidence="4">
    <location>
        <begin position="414"/>
        <end position="436"/>
    </location>
</feature>
<comment type="subcellular location">
    <subcellularLocation>
        <location evidence="1">Nucleus</location>
        <location evidence="1">Nucleolus</location>
    </subcellularLocation>
</comment>
<feature type="compositionally biased region" description="Acidic residues" evidence="4">
    <location>
        <begin position="170"/>
        <end position="179"/>
    </location>
</feature>
<protein>
    <submittedName>
        <fullName evidence="5">Uncharacterized protein</fullName>
    </submittedName>
</protein>
<accession>A0AAN9U173</accession>
<dbReference type="AlphaFoldDB" id="A0AAN9U173"/>
<dbReference type="Proteomes" id="UP001320245">
    <property type="component" value="Unassembled WGS sequence"/>
</dbReference>
<sequence>MPGRQSHGRSLMGNSKPSTNGKRNNQKSKTKSRAHALDAFAIASKQVQPDRLTRRGRDLELDPEKQPRSSGKHSRDEDEDDEDEDDDDDEDDEGPRKKRVRKSAAEDDNEDDADSDDFEGGSDSEGNEWHVGVSKDDDDSEIESDEAFGESDDEKFEGYTFRGSRSQKEEAEEDGDDGESLGSDAIDLADALDQSSDDDDEEGSQGDTESGSEEEDSATESEEESDDEDIDPSKLSDLQKIIKGFAVADEKDTEADSGRSSKQAISLQALGLTNVKDPLIKKPVKFIKKEEKAELTKKGSKKLDVPLPRRQQDQLLRIAAQEKTNETLDRWNETVKHNRRADHLVFPLAQNAADAGLDKGELLPLTKKTAGNELEQTIMSIMEESGLGPSAKQQEKEQEKKIDANGEEQTISRSELKDLWAQRRKERELQSREQARSKRIKKIKSKTYRRVHRKERLGEEEKLHDEMVASGEIDSEDEREVAHRRRALERVGARHKDSKWAKMGSKVGRAAWDDDYRAGLTDMARKDEELRKRIEGKIGGADGDDDSDATSSSGDDEGNSRLLRDLDALDNEDGDEDAGPHSQLLQLKFMQRAEAQRKQANDELVAQIRRDLDSGSEQEDDDAEVQVGRRSFGLAKDKKRSSQDATQSVATNSGALSNGAKAKPSRGAFSNGDLSGISATESIETPSAPGAAGAWSMGKSSISEKKKKKDAASAQAPELDLTSNIAIASKPASVPKANKAPKAKNTSIITSGQQPVFQAQDDDSSDDEIHLPLAIRDQDLISRAFAGEDVVGEFEAEKDAIMSEEDEKIVDNTMPGWGAWAGEGISKRAQKRNKGKVMTKKEGIKRKDRKDAKLERVIVNEKRVRKNEKYLASQLPYPFESRQQYERSLRLPVGPEWVTKESFQDATKPRVIVKQGIIAPMAKPTI</sequence>
<feature type="compositionally biased region" description="Acidic residues" evidence="4">
    <location>
        <begin position="568"/>
        <end position="577"/>
    </location>
</feature>
<feature type="compositionally biased region" description="Acidic residues" evidence="4">
    <location>
        <begin position="77"/>
        <end position="93"/>
    </location>
</feature>
<keyword evidence="6" id="KW-1185">Reference proteome</keyword>
<feature type="compositionally biased region" description="Low complexity" evidence="4">
    <location>
        <begin position="728"/>
        <end position="745"/>
    </location>
</feature>
<evidence type="ECO:0000313" key="6">
    <source>
        <dbReference type="Proteomes" id="UP001320245"/>
    </source>
</evidence>
<dbReference type="PANTHER" id="PTHR14150">
    <property type="entry name" value="U3 SMALL NUCLEOLAR RNA-ASSOCIATED PROTEIN 14"/>
    <property type="match status" value="1"/>
</dbReference>
<dbReference type="PANTHER" id="PTHR14150:SF12">
    <property type="entry name" value="U3 SMALL NUCLEOLAR RNA-ASSOCIATED PROTEIN 14 HOMOLOG A"/>
    <property type="match status" value="1"/>
</dbReference>
<feature type="compositionally biased region" description="Basic residues" evidence="4">
    <location>
        <begin position="24"/>
        <end position="34"/>
    </location>
</feature>
<feature type="region of interest" description="Disordered" evidence="4">
    <location>
        <begin position="1"/>
        <end position="237"/>
    </location>
</feature>
<feature type="compositionally biased region" description="Polar residues" evidence="4">
    <location>
        <begin position="643"/>
        <end position="656"/>
    </location>
</feature>
<keyword evidence="2" id="KW-0597">Phosphoprotein</keyword>
<organism evidence="5 6">
    <name type="scientific">Cytospora paraplurivora</name>
    <dbReference type="NCBI Taxonomy" id="2898453"/>
    <lineage>
        <taxon>Eukaryota</taxon>
        <taxon>Fungi</taxon>
        <taxon>Dikarya</taxon>
        <taxon>Ascomycota</taxon>
        <taxon>Pezizomycotina</taxon>
        <taxon>Sordariomycetes</taxon>
        <taxon>Sordariomycetidae</taxon>
        <taxon>Diaporthales</taxon>
        <taxon>Cytosporaceae</taxon>
        <taxon>Cytospora</taxon>
    </lineage>
</organism>
<evidence type="ECO:0000256" key="1">
    <source>
        <dbReference type="ARBA" id="ARBA00004604"/>
    </source>
</evidence>
<feature type="compositionally biased region" description="Acidic residues" evidence="4">
    <location>
        <begin position="614"/>
        <end position="624"/>
    </location>
</feature>
<comment type="caution">
    <text evidence="5">The sequence shown here is derived from an EMBL/GenBank/DDBJ whole genome shotgun (WGS) entry which is preliminary data.</text>
</comment>
<reference evidence="5 6" key="1">
    <citation type="journal article" date="2023" name="PLoS ONE">
        <title>Cytospora paraplurivora sp. nov. isolated from orchards with fruit tree decline syndrome in Ontario, Canada.</title>
        <authorList>
            <person name="Ilyukhin E."/>
            <person name="Nguyen H.D.T."/>
            <person name="Castle A.J."/>
            <person name="Ellouze W."/>
        </authorList>
    </citation>
    <scope>NUCLEOTIDE SEQUENCE [LARGE SCALE GENOMIC DNA]</scope>
    <source>
        <strain evidence="5 6">FDS-564</strain>
    </source>
</reference>
<dbReference type="GO" id="GO:0032040">
    <property type="term" value="C:small-subunit processome"/>
    <property type="evidence" value="ECO:0007669"/>
    <property type="project" value="InterPro"/>
</dbReference>
<evidence type="ECO:0000313" key="5">
    <source>
        <dbReference type="EMBL" id="KAK7736577.1"/>
    </source>
</evidence>
<feature type="compositionally biased region" description="Basic residues" evidence="4">
    <location>
        <begin position="437"/>
        <end position="455"/>
    </location>
</feature>
<feature type="compositionally biased region" description="Basic and acidic residues" evidence="4">
    <location>
        <begin position="393"/>
        <end position="404"/>
    </location>
</feature>
<feature type="compositionally biased region" description="Low complexity" evidence="4">
    <location>
        <begin position="180"/>
        <end position="194"/>
    </location>
</feature>
<feature type="compositionally biased region" description="Basic and acidic residues" evidence="4">
    <location>
        <begin position="558"/>
        <end position="567"/>
    </location>
</feature>
<feature type="compositionally biased region" description="Acidic residues" evidence="4">
    <location>
        <begin position="195"/>
        <end position="230"/>
    </location>
</feature>
<proteinExistence type="predicted"/>
<feature type="compositionally biased region" description="Basic and acidic residues" evidence="4">
    <location>
        <begin position="522"/>
        <end position="536"/>
    </location>
</feature>
<evidence type="ECO:0000256" key="4">
    <source>
        <dbReference type="SAM" id="MobiDB-lite"/>
    </source>
</evidence>
<feature type="region of interest" description="Disordered" evidence="4">
    <location>
        <begin position="522"/>
        <end position="768"/>
    </location>
</feature>
<gene>
    <name evidence="5" type="ORF">SLS53_007009</name>
</gene>
<feature type="compositionally biased region" description="Polar residues" evidence="4">
    <location>
        <begin position="12"/>
        <end position="23"/>
    </location>
</feature>
<feature type="region of interest" description="Disordered" evidence="4">
    <location>
        <begin position="821"/>
        <end position="846"/>
    </location>
</feature>
<dbReference type="EMBL" id="JAJSPL020000033">
    <property type="protein sequence ID" value="KAK7736577.1"/>
    <property type="molecule type" value="Genomic_DNA"/>
</dbReference>